<name>X1N109_9ZZZZ</name>
<keyword evidence="1" id="KW-0472">Membrane</keyword>
<proteinExistence type="predicted"/>
<organism evidence="2">
    <name type="scientific">marine sediment metagenome</name>
    <dbReference type="NCBI Taxonomy" id="412755"/>
    <lineage>
        <taxon>unclassified sequences</taxon>
        <taxon>metagenomes</taxon>
        <taxon>ecological metagenomes</taxon>
    </lineage>
</organism>
<reference evidence="2" key="1">
    <citation type="journal article" date="2014" name="Front. Microbiol.">
        <title>High frequency of phylogenetically diverse reductive dehalogenase-homologous genes in deep subseafloor sedimentary metagenomes.</title>
        <authorList>
            <person name="Kawai M."/>
            <person name="Futagami T."/>
            <person name="Toyoda A."/>
            <person name="Takaki Y."/>
            <person name="Nishi S."/>
            <person name="Hori S."/>
            <person name="Arai W."/>
            <person name="Tsubouchi T."/>
            <person name="Morono Y."/>
            <person name="Uchiyama I."/>
            <person name="Ito T."/>
            <person name="Fujiyama A."/>
            <person name="Inagaki F."/>
            <person name="Takami H."/>
        </authorList>
    </citation>
    <scope>NUCLEOTIDE SEQUENCE</scope>
    <source>
        <strain evidence="2">Expedition CK06-06</strain>
    </source>
</reference>
<protein>
    <recommendedName>
        <fullName evidence="3">Branched-chain amino acid ABC transporter permease</fullName>
    </recommendedName>
</protein>
<sequence>MREILQAIVNGILLGGIYSLIAIGLSLIWGVMRIINWA</sequence>
<dbReference type="EMBL" id="BARV01028763">
    <property type="protein sequence ID" value="GAI37258.1"/>
    <property type="molecule type" value="Genomic_DNA"/>
</dbReference>
<keyword evidence="1" id="KW-1133">Transmembrane helix</keyword>
<evidence type="ECO:0008006" key="3">
    <source>
        <dbReference type="Google" id="ProtNLM"/>
    </source>
</evidence>
<gene>
    <name evidence="2" type="ORF">S06H3_45977</name>
</gene>
<evidence type="ECO:0000313" key="2">
    <source>
        <dbReference type="EMBL" id="GAI37258.1"/>
    </source>
</evidence>
<keyword evidence="1" id="KW-0812">Transmembrane</keyword>
<accession>X1N109</accession>
<feature type="non-terminal residue" evidence="2">
    <location>
        <position position="38"/>
    </location>
</feature>
<feature type="transmembrane region" description="Helical" evidence="1">
    <location>
        <begin position="12"/>
        <end position="35"/>
    </location>
</feature>
<dbReference type="AlphaFoldDB" id="X1N109"/>
<evidence type="ECO:0000256" key="1">
    <source>
        <dbReference type="SAM" id="Phobius"/>
    </source>
</evidence>
<comment type="caution">
    <text evidence="2">The sequence shown here is derived from an EMBL/GenBank/DDBJ whole genome shotgun (WGS) entry which is preliminary data.</text>
</comment>